<dbReference type="HOGENOM" id="CLU_1341942_0_0_6"/>
<accession>W5YVW0</accession>
<evidence type="ECO:0000313" key="1">
    <source>
        <dbReference type="EMBL" id="AHI32979.1"/>
    </source>
</evidence>
<dbReference type="Proteomes" id="UP000035081">
    <property type="component" value="Chromosome"/>
</dbReference>
<name>W5YVW0_9GAMM</name>
<gene>
    <name evidence="1" type="ORF">AU15_02815</name>
</gene>
<dbReference type="AlphaFoldDB" id="W5YVW0"/>
<dbReference type="KEGG" id="msr:AU15_02815"/>
<evidence type="ECO:0000313" key="2">
    <source>
        <dbReference type="Proteomes" id="UP000035081"/>
    </source>
</evidence>
<protein>
    <submittedName>
        <fullName evidence="1">Uncharacterized protein</fullName>
    </submittedName>
</protein>
<sequence>MLISVPACSAPDGADGTGHDGTTGGRGENGYHGSLFSNGGDGGDGMSLLFTGARRYLAAELPAGVDWATDLTTLAGINDGDQFSVTVDGVISIITINTNVRFIALASAIDTVLEPYGMSSYGFNRASDGCTLDLQGSRNFLSMELANVTGTPLSTTGFDFGAVPVIVGSSPPPFEHCGNGGAGGKSDYLMVTAAKVAMAAQGSW</sequence>
<dbReference type="EMBL" id="CP007152">
    <property type="protein sequence ID" value="AHI32979.1"/>
    <property type="molecule type" value="Genomic_DNA"/>
</dbReference>
<organism evidence="1 2">
    <name type="scientific">Marinobacter salarius</name>
    <dbReference type="NCBI Taxonomy" id="1420917"/>
    <lineage>
        <taxon>Bacteria</taxon>
        <taxon>Pseudomonadati</taxon>
        <taxon>Pseudomonadota</taxon>
        <taxon>Gammaproteobacteria</taxon>
        <taxon>Pseudomonadales</taxon>
        <taxon>Marinobacteraceae</taxon>
        <taxon>Marinobacter</taxon>
    </lineage>
</organism>
<reference evidence="1 2" key="1">
    <citation type="journal article" date="2014" name="Genome Announc.">
        <title>Draft Genome Sequences of Marinobacter similis A3d10T and Marinobacter salarius R9SW1T.</title>
        <authorList>
            <person name="Ivanova E.P."/>
            <person name="Ng H.J."/>
            <person name="Webb H.K."/>
            <person name="Feng G."/>
            <person name="Oshima K."/>
            <person name="Hattori M."/>
            <person name="Ohkuma M."/>
            <person name="Sergeev A.F."/>
            <person name="Mikhailov V.V."/>
            <person name="Crawford R.J."/>
            <person name="Sawabe T."/>
        </authorList>
    </citation>
    <scope>NUCLEOTIDE SEQUENCE [LARGE SCALE GENOMIC DNA]</scope>
    <source>
        <strain evidence="2">A3d10 and R9SW1</strain>
    </source>
</reference>
<proteinExistence type="predicted"/>